<sequence length="87" mass="9899">MNIYSRMGNITFIRAATGTMTSSEDNDSSTMKPIYEQHAKKLRASIFSELRIRIKCKMSIVQKPSSKTFCKLFFVCDLKIQSPSTPL</sequence>
<accession>A0A0V0IU85</accession>
<proteinExistence type="predicted"/>
<dbReference type="AlphaFoldDB" id="A0A0V0IU85"/>
<protein>
    <submittedName>
        <fullName evidence="1">Putative ovule protein</fullName>
    </submittedName>
</protein>
<organism evidence="1">
    <name type="scientific">Solanum chacoense</name>
    <name type="common">Chaco potato</name>
    <dbReference type="NCBI Taxonomy" id="4108"/>
    <lineage>
        <taxon>Eukaryota</taxon>
        <taxon>Viridiplantae</taxon>
        <taxon>Streptophyta</taxon>
        <taxon>Embryophyta</taxon>
        <taxon>Tracheophyta</taxon>
        <taxon>Spermatophyta</taxon>
        <taxon>Magnoliopsida</taxon>
        <taxon>eudicotyledons</taxon>
        <taxon>Gunneridae</taxon>
        <taxon>Pentapetalae</taxon>
        <taxon>asterids</taxon>
        <taxon>lamiids</taxon>
        <taxon>Solanales</taxon>
        <taxon>Solanaceae</taxon>
        <taxon>Solanoideae</taxon>
        <taxon>Solaneae</taxon>
        <taxon>Solanum</taxon>
    </lineage>
</organism>
<name>A0A0V0IU85_SOLCH</name>
<evidence type="ECO:0000313" key="1">
    <source>
        <dbReference type="EMBL" id="JAP36067.1"/>
    </source>
</evidence>
<reference evidence="1" key="1">
    <citation type="submission" date="2015-12" db="EMBL/GenBank/DDBJ databases">
        <title>Gene expression during late stages of embryo sac development: a critical building block for successful pollen-pistil interactions.</title>
        <authorList>
            <person name="Liu Y."/>
            <person name="Joly V."/>
            <person name="Sabar M."/>
            <person name="Matton D.P."/>
        </authorList>
    </citation>
    <scope>NUCLEOTIDE SEQUENCE</scope>
</reference>
<dbReference type="EMBL" id="GEDG01002326">
    <property type="protein sequence ID" value="JAP36067.1"/>
    <property type="molecule type" value="Transcribed_RNA"/>
</dbReference>